<gene>
    <name evidence="12" type="ORF">SLOPH_1889</name>
</gene>
<dbReference type="GO" id="GO:0006397">
    <property type="term" value="P:mRNA processing"/>
    <property type="evidence" value="ECO:0007669"/>
    <property type="project" value="UniProtKB-KW"/>
</dbReference>
<dbReference type="FunCoup" id="S7W981">
    <property type="interactions" value="320"/>
</dbReference>
<evidence type="ECO:0000256" key="3">
    <source>
        <dbReference type="ARBA" id="ARBA00008146"/>
    </source>
</evidence>
<protein>
    <recommendedName>
        <fullName evidence="9">Small nuclear ribonucleoprotein Sm D2</fullName>
        <shortName evidence="9">Sm-D2</shortName>
    </recommendedName>
    <alternativeName>
        <fullName evidence="9">snRNP core protein D2</fullName>
    </alternativeName>
</protein>
<proteinExistence type="inferred from homology"/>
<reference evidence="13" key="1">
    <citation type="journal article" date="2013" name="PLoS Genet.">
        <title>The genome of Spraguea lophii and the basis of host-microsporidian interactions.</title>
        <authorList>
            <person name="Campbell S.E."/>
            <person name="Williams T.A."/>
            <person name="Yousuf A."/>
            <person name="Soanes D.M."/>
            <person name="Paszkiewicz K.H."/>
            <person name="Williams B.A.P."/>
        </authorList>
    </citation>
    <scope>NUCLEOTIDE SEQUENCE [LARGE SCALE GENOMIC DNA]</scope>
    <source>
        <strain evidence="13">42_110</strain>
    </source>
</reference>
<dbReference type="InterPro" id="IPR027248">
    <property type="entry name" value="Sm_D2"/>
</dbReference>
<dbReference type="InParanoid" id="S7W981"/>
<dbReference type="OrthoDB" id="437526at2759"/>
<dbReference type="GO" id="GO:0008380">
    <property type="term" value="P:RNA splicing"/>
    <property type="evidence" value="ECO:0007669"/>
    <property type="project" value="UniProtKB-KW"/>
</dbReference>
<keyword evidence="5 9" id="KW-0507">mRNA processing</keyword>
<keyword evidence="7 9" id="KW-0539">Nucleus</keyword>
<evidence type="ECO:0000256" key="4">
    <source>
        <dbReference type="ARBA" id="ARBA00022490"/>
    </source>
</evidence>
<dbReference type="InterPro" id="IPR010920">
    <property type="entry name" value="LSM_dom_sf"/>
</dbReference>
<dbReference type="Gene3D" id="2.30.30.100">
    <property type="match status" value="1"/>
</dbReference>
<dbReference type="PANTHER" id="PTHR12777">
    <property type="entry name" value="SMALL NUCLEAR RIBONUCLEOPROTEIN SM D2"/>
    <property type="match status" value="1"/>
</dbReference>
<evidence type="ECO:0000256" key="6">
    <source>
        <dbReference type="ARBA" id="ARBA00023187"/>
    </source>
</evidence>
<dbReference type="HOGENOM" id="CLU_1961006_0_0_1"/>
<evidence type="ECO:0000256" key="7">
    <source>
        <dbReference type="ARBA" id="ARBA00023242"/>
    </source>
</evidence>
<dbReference type="GO" id="GO:0003723">
    <property type="term" value="F:RNA binding"/>
    <property type="evidence" value="ECO:0007669"/>
    <property type="project" value="InterPro"/>
</dbReference>
<evidence type="ECO:0000256" key="8">
    <source>
        <dbReference type="ARBA" id="ARBA00023274"/>
    </source>
</evidence>
<dbReference type="VEuPathDB" id="MicrosporidiaDB:SLOPH_1889"/>
<comment type="caution">
    <text evidence="12">The sequence shown here is derived from an EMBL/GenBank/DDBJ whole genome shotgun (WGS) entry which is preliminary data.</text>
</comment>
<organism evidence="12 13">
    <name type="scientific">Spraguea lophii (strain 42_110)</name>
    <name type="common">Microsporidian parasite</name>
    <dbReference type="NCBI Taxonomy" id="1358809"/>
    <lineage>
        <taxon>Eukaryota</taxon>
        <taxon>Fungi</taxon>
        <taxon>Fungi incertae sedis</taxon>
        <taxon>Microsporidia</taxon>
        <taxon>Spragueidae</taxon>
        <taxon>Spraguea</taxon>
    </lineage>
</organism>
<keyword evidence="13" id="KW-1185">Reference proteome</keyword>
<keyword evidence="6 9" id="KW-0508">mRNA splicing</keyword>
<dbReference type="EMBL" id="ATCN01000254">
    <property type="protein sequence ID" value="EPR79436.1"/>
    <property type="molecule type" value="Genomic_DNA"/>
</dbReference>
<accession>S7W981</accession>
<evidence type="ECO:0000313" key="12">
    <source>
        <dbReference type="EMBL" id="EPR79436.1"/>
    </source>
</evidence>
<dbReference type="PROSITE" id="PS52002">
    <property type="entry name" value="SM"/>
    <property type="match status" value="1"/>
</dbReference>
<dbReference type="GO" id="GO:0005829">
    <property type="term" value="C:cytosol"/>
    <property type="evidence" value="ECO:0007669"/>
    <property type="project" value="UniProtKB-SubCell"/>
</dbReference>
<feature type="compositionally biased region" description="Polar residues" evidence="10">
    <location>
        <begin position="11"/>
        <end position="24"/>
    </location>
</feature>
<evidence type="ECO:0000259" key="11">
    <source>
        <dbReference type="PROSITE" id="PS52002"/>
    </source>
</evidence>
<dbReference type="InterPro" id="IPR001163">
    <property type="entry name" value="Sm_dom_euk/arc"/>
</dbReference>
<dbReference type="SUPFAM" id="SSF50182">
    <property type="entry name" value="Sm-like ribonucleoproteins"/>
    <property type="match status" value="1"/>
</dbReference>
<keyword evidence="8 9" id="KW-0687">Ribonucleoprotein</keyword>
<evidence type="ECO:0000256" key="1">
    <source>
        <dbReference type="ARBA" id="ARBA00004123"/>
    </source>
</evidence>
<dbReference type="Pfam" id="PF01423">
    <property type="entry name" value="LSM"/>
    <property type="match status" value="1"/>
</dbReference>
<evidence type="ECO:0000256" key="10">
    <source>
        <dbReference type="SAM" id="MobiDB-lite"/>
    </source>
</evidence>
<dbReference type="GO" id="GO:0030532">
    <property type="term" value="C:small nuclear ribonucleoprotein complex"/>
    <property type="evidence" value="ECO:0007669"/>
    <property type="project" value="InterPro"/>
</dbReference>
<evidence type="ECO:0000256" key="2">
    <source>
        <dbReference type="ARBA" id="ARBA00004514"/>
    </source>
</evidence>
<evidence type="ECO:0000256" key="9">
    <source>
        <dbReference type="RuleBase" id="RU365051"/>
    </source>
</evidence>
<comment type="subcellular location">
    <subcellularLocation>
        <location evidence="2">Cytoplasm</location>
        <location evidence="2">Cytosol</location>
    </subcellularLocation>
    <subcellularLocation>
        <location evidence="1 9">Nucleus</location>
    </subcellularLocation>
</comment>
<evidence type="ECO:0000313" key="13">
    <source>
        <dbReference type="Proteomes" id="UP000014978"/>
    </source>
</evidence>
<dbReference type="SMART" id="SM00651">
    <property type="entry name" value="Sm"/>
    <property type="match status" value="1"/>
</dbReference>
<feature type="domain" description="Sm" evidence="11">
    <location>
        <begin position="47"/>
        <end position="128"/>
    </location>
</feature>
<dbReference type="STRING" id="1358809.S7W981"/>
<sequence>MEEQHPITKHALQNSPETDTNGLNSKKIRYSTKPTSTIEYKNIISENILQPLKENINKKIIINLRSNKKLIGTLIKFDKHFNLILINAIEIFKVKNKNSSIEQKLIYKERQIKKILVRGDNVISISLI</sequence>
<comment type="similarity">
    <text evidence="3 9">Belongs to the snRNP core protein family.</text>
</comment>
<dbReference type="AlphaFoldDB" id="S7W981"/>
<dbReference type="InterPro" id="IPR047575">
    <property type="entry name" value="Sm"/>
</dbReference>
<evidence type="ECO:0000256" key="5">
    <source>
        <dbReference type="ARBA" id="ARBA00022664"/>
    </source>
</evidence>
<keyword evidence="4" id="KW-0963">Cytoplasm</keyword>
<dbReference type="Proteomes" id="UP000014978">
    <property type="component" value="Unassembled WGS sequence"/>
</dbReference>
<name>S7W981_SPRLO</name>
<feature type="region of interest" description="Disordered" evidence="10">
    <location>
        <begin position="1"/>
        <end position="28"/>
    </location>
</feature>